<gene>
    <name evidence="5" type="ORF">JKL49_07595</name>
</gene>
<name>A0A941CZ25_9CAUL</name>
<dbReference type="InterPro" id="IPR013658">
    <property type="entry name" value="SGL"/>
</dbReference>
<evidence type="ECO:0000256" key="3">
    <source>
        <dbReference type="PIRSR" id="PIRSR605511-2"/>
    </source>
</evidence>
<protein>
    <submittedName>
        <fullName evidence="5">SMP-30/gluconolactonase/LRE family protein</fullName>
    </submittedName>
</protein>
<dbReference type="SUPFAM" id="SSF63829">
    <property type="entry name" value="Calcium-dependent phosphotriesterase"/>
    <property type="match status" value="1"/>
</dbReference>
<dbReference type="Pfam" id="PF08450">
    <property type="entry name" value="SGL"/>
    <property type="match status" value="1"/>
</dbReference>
<organism evidence="5 6">
    <name type="scientific">Phenylobacterium glaciei</name>
    <dbReference type="NCBI Taxonomy" id="2803784"/>
    <lineage>
        <taxon>Bacteria</taxon>
        <taxon>Pseudomonadati</taxon>
        <taxon>Pseudomonadota</taxon>
        <taxon>Alphaproteobacteria</taxon>
        <taxon>Caulobacterales</taxon>
        <taxon>Caulobacteraceae</taxon>
        <taxon>Phenylobacterium</taxon>
    </lineage>
</organism>
<feature type="binding site" evidence="3">
    <location>
        <position position="146"/>
    </location>
    <ligand>
        <name>a divalent metal cation</name>
        <dbReference type="ChEBI" id="CHEBI:60240"/>
    </ligand>
</feature>
<dbReference type="PANTHER" id="PTHR10907:SF47">
    <property type="entry name" value="REGUCALCIN"/>
    <property type="match status" value="1"/>
</dbReference>
<dbReference type="InterPro" id="IPR005511">
    <property type="entry name" value="SMP-30"/>
</dbReference>
<dbReference type="GO" id="GO:0019853">
    <property type="term" value="P:L-ascorbic acid biosynthetic process"/>
    <property type="evidence" value="ECO:0007669"/>
    <property type="project" value="TreeGrafter"/>
</dbReference>
<feature type="binding site" evidence="3">
    <location>
        <position position="98"/>
    </location>
    <ligand>
        <name>substrate</name>
    </ligand>
</feature>
<dbReference type="GO" id="GO:0004341">
    <property type="term" value="F:gluconolactonase activity"/>
    <property type="evidence" value="ECO:0007669"/>
    <property type="project" value="TreeGrafter"/>
</dbReference>
<feature type="domain" description="SMP-30/Gluconolactonase/LRE-like region" evidence="4">
    <location>
        <begin position="14"/>
        <end position="254"/>
    </location>
</feature>
<comment type="caution">
    <text evidence="5">The sequence shown here is derived from an EMBL/GenBank/DDBJ whole genome shotgun (WGS) entry which is preliminary data.</text>
</comment>
<feature type="active site" description="Proton donor/acceptor" evidence="2">
    <location>
        <position position="195"/>
    </location>
</feature>
<dbReference type="EMBL" id="JAGSGD010000001">
    <property type="protein sequence ID" value="MBR7619251.1"/>
    <property type="molecule type" value="Genomic_DNA"/>
</dbReference>
<proteinExistence type="inferred from homology"/>
<feature type="binding site" evidence="3">
    <location>
        <position position="100"/>
    </location>
    <ligand>
        <name>substrate</name>
    </ligand>
</feature>
<feature type="binding site" evidence="3">
    <location>
        <position position="16"/>
    </location>
    <ligand>
        <name>a divalent metal cation</name>
        <dbReference type="ChEBI" id="CHEBI:60240"/>
    </ligand>
</feature>
<keyword evidence="6" id="KW-1185">Reference proteome</keyword>
<evidence type="ECO:0000313" key="6">
    <source>
        <dbReference type="Proteomes" id="UP000622580"/>
    </source>
</evidence>
<evidence type="ECO:0000256" key="1">
    <source>
        <dbReference type="ARBA" id="ARBA00008853"/>
    </source>
</evidence>
<dbReference type="AlphaFoldDB" id="A0A941CZ25"/>
<dbReference type="Proteomes" id="UP000622580">
    <property type="component" value="Unassembled WGS sequence"/>
</dbReference>
<feature type="binding site" evidence="3">
    <location>
        <position position="195"/>
    </location>
    <ligand>
        <name>a divalent metal cation</name>
        <dbReference type="ChEBI" id="CHEBI:60240"/>
    </ligand>
</feature>
<dbReference type="Gene3D" id="2.120.10.30">
    <property type="entry name" value="TolB, C-terminal domain"/>
    <property type="match status" value="1"/>
</dbReference>
<evidence type="ECO:0000256" key="2">
    <source>
        <dbReference type="PIRSR" id="PIRSR605511-1"/>
    </source>
</evidence>
<keyword evidence="3" id="KW-0479">Metal-binding</keyword>
<sequence>MDVVQCLVECANTLGEGPCWDEAAGRLYWFDIRARRLHWLEPSTNLTGEALLPLRASAGAVCSDGTLLLATEAGLATFSPSTLEFELIYLVAVPAGFRSNDGKLDRQGRFWWSMMDDNEGERPGSVYRTNPDGSTAMVLDGIHIPNTLACSADGQVLFIADSKLQTIFTHDVDALGRLSRQRVFAHTRGEVGTPDGAAIDAEGYLWSAQWGASRLVRYDNHGMIERVVRMPVSQPTSCAFGGKDLATLFVTSARDGLSESELTLEPLAGGLFALKPGVTGMPTPIRRASHK</sequence>
<keyword evidence="3" id="KW-0862">Zinc</keyword>
<evidence type="ECO:0000259" key="4">
    <source>
        <dbReference type="Pfam" id="PF08450"/>
    </source>
</evidence>
<comment type="similarity">
    <text evidence="1">Belongs to the SMP-30/CGR1 family.</text>
</comment>
<dbReference type="InterPro" id="IPR011042">
    <property type="entry name" value="6-blade_b-propeller_TolB-like"/>
</dbReference>
<evidence type="ECO:0000313" key="5">
    <source>
        <dbReference type="EMBL" id="MBR7619251.1"/>
    </source>
</evidence>
<reference evidence="5" key="1">
    <citation type="submission" date="2021-04" db="EMBL/GenBank/DDBJ databases">
        <title>Draft genome assembly of strain Phenylobacterium sp. 20VBR1 using MiniION and Illumina platforms.</title>
        <authorList>
            <person name="Thomas F.A."/>
            <person name="Krishnan K.P."/>
            <person name="Sinha R.K."/>
        </authorList>
    </citation>
    <scope>NUCLEOTIDE SEQUENCE</scope>
    <source>
        <strain evidence="5">20VBR1</strain>
    </source>
</reference>
<accession>A0A941CZ25</accession>
<dbReference type="PRINTS" id="PR01790">
    <property type="entry name" value="SMP30FAMILY"/>
</dbReference>
<dbReference type="PANTHER" id="PTHR10907">
    <property type="entry name" value="REGUCALCIN"/>
    <property type="match status" value="1"/>
</dbReference>
<dbReference type="GO" id="GO:0005509">
    <property type="term" value="F:calcium ion binding"/>
    <property type="evidence" value="ECO:0007669"/>
    <property type="project" value="TreeGrafter"/>
</dbReference>
<comment type="cofactor">
    <cofactor evidence="3">
        <name>Zn(2+)</name>
        <dbReference type="ChEBI" id="CHEBI:29105"/>
    </cofactor>
    <text evidence="3">Binds 1 divalent metal cation per subunit.</text>
</comment>
<dbReference type="RefSeq" id="WP_215339541.1">
    <property type="nucleotide sequence ID" value="NZ_JAGSGD010000001.1"/>
</dbReference>